<keyword evidence="2" id="KW-1133">Transmembrane helix</keyword>
<sequence>MGIKPLGGLRKSTISSAAWKLSAVLSLAGPIYPRVNKEVERLWGQRAERVGVWWACMQAKNIQDSEACQELLVFGKELVRFGRIAVLVPTFLIAVGIFSLILNILSLLWAIGKRVHREAGSSTTPSENPIRVFPVEPTPGPGRIQRRHSASF</sequence>
<evidence type="ECO:0000256" key="2">
    <source>
        <dbReference type="SAM" id="Phobius"/>
    </source>
</evidence>
<protein>
    <submittedName>
        <fullName evidence="3">Uncharacterized protein</fullName>
    </submittedName>
</protein>
<evidence type="ECO:0000313" key="3">
    <source>
        <dbReference type="EMBL" id="KAK6337308.1"/>
    </source>
</evidence>
<feature type="region of interest" description="Disordered" evidence="1">
    <location>
        <begin position="119"/>
        <end position="152"/>
    </location>
</feature>
<reference evidence="3 4" key="1">
    <citation type="submission" date="2019-10" db="EMBL/GenBank/DDBJ databases">
        <authorList>
            <person name="Palmer J.M."/>
        </authorList>
    </citation>
    <scope>NUCLEOTIDE SEQUENCE [LARGE SCALE GENOMIC DNA]</scope>
    <source>
        <strain evidence="3 4">TWF730</strain>
    </source>
</reference>
<gene>
    <name evidence="3" type="ORF">TWF730_002713</name>
</gene>
<organism evidence="3 4">
    <name type="scientific">Orbilia blumenaviensis</name>
    <dbReference type="NCBI Taxonomy" id="1796055"/>
    <lineage>
        <taxon>Eukaryota</taxon>
        <taxon>Fungi</taxon>
        <taxon>Dikarya</taxon>
        <taxon>Ascomycota</taxon>
        <taxon>Pezizomycotina</taxon>
        <taxon>Orbiliomycetes</taxon>
        <taxon>Orbiliales</taxon>
        <taxon>Orbiliaceae</taxon>
        <taxon>Orbilia</taxon>
    </lineage>
</organism>
<keyword evidence="2" id="KW-0812">Transmembrane</keyword>
<evidence type="ECO:0000313" key="4">
    <source>
        <dbReference type="Proteomes" id="UP001373714"/>
    </source>
</evidence>
<feature type="transmembrane region" description="Helical" evidence="2">
    <location>
        <begin position="84"/>
        <end position="111"/>
    </location>
</feature>
<proteinExistence type="predicted"/>
<comment type="caution">
    <text evidence="3">The sequence shown here is derived from an EMBL/GenBank/DDBJ whole genome shotgun (WGS) entry which is preliminary data.</text>
</comment>
<dbReference type="Proteomes" id="UP001373714">
    <property type="component" value="Unassembled WGS sequence"/>
</dbReference>
<dbReference type="AlphaFoldDB" id="A0AAV9UBB2"/>
<accession>A0AAV9UBB2</accession>
<name>A0AAV9UBB2_9PEZI</name>
<evidence type="ECO:0000256" key="1">
    <source>
        <dbReference type="SAM" id="MobiDB-lite"/>
    </source>
</evidence>
<dbReference type="EMBL" id="JAVHNS010000013">
    <property type="protein sequence ID" value="KAK6337308.1"/>
    <property type="molecule type" value="Genomic_DNA"/>
</dbReference>
<keyword evidence="2" id="KW-0472">Membrane</keyword>
<keyword evidence="4" id="KW-1185">Reference proteome</keyword>